<dbReference type="InterPro" id="IPR052902">
    <property type="entry name" value="ABC-2_transporter"/>
</dbReference>
<dbReference type="RefSeq" id="WP_016339179.1">
    <property type="nucleotide sequence ID" value="NC_021280.1"/>
</dbReference>
<gene>
    <name evidence="7" type="ORF">SCHRY_v1c07810</name>
</gene>
<dbReference type="OrthoDB" id="388100at2"/>
<evidence type="ECO:0000259" key="6">
    <source>
        <dbReference type="Pfam" id="PF01061"/>
    </source>
</evidence>
<feature type="transmembrane region" description="Helical" evidence="5">
    <location>
        <begin position="78"/>
        <end position="103"/>
    </location>
</feature>
<name>R4U1Z3_9MOLU</name>
<organism evidence="7 8">
    <name type="scientific">Spiroplasma chrysopicola DF-1</name>
    <dbReference type="NCBI Taxonomy" id="1276227"/>
    <lineage>
        <taxon>Bacteria</taxon>
        <taxon>Bacillati</taxon>
        <taxon>Mycoplasmatota</taxon>
        <taxon>Mollicutes</taxon>
        <taxon>Entomoplasmatales</taxon>
        <taxon>Spiroplasmataceae</taxon>
        <taxon>Spiroplasma</taxon>
    </lineage>
</organism>
<keyword evidence="2 5" id="KW-0812">Transmembrane</keyword>
<keyword evidence="4 5" id="KW-0472">Membrane</keyword>
<reference evidence="7 8" key="1">
    <citation type="journal article" date="2013" name="Genome Biol. Evol.">
        <title>Complete genomes of two dipteran-associated spiroplasmas provided insights into the origin, dynamics, and impacts of viral invasion in spiroplasma.</title>
        <authorList>
            <person name="Ku C."/>
            <person name="Lo W.S."/>
            <person name="Chen L.L."/>
            <person name="Kuo C.H."/>
        </authorList>
    </citation>
    <scope>NUCLEOTIDE SEQUENCE [LARGE SCALE GENOMIC DNA]</scope>
    <source>
        <strain evidence="7 8">DF-1</strain>
    </source>
</reference>
<dbReference type="GO" id="GO:0140359">
    <property type="term" value="F:ABC-type transporter activity"/>
    <property type="evidence" value="ECO:0007669"/>
    <property type="project" value="InterPro"/>
</dbReference>
<dbReference type="PANTHER" id="PTHR43027">
    <property type="entry name" value="DOXORUBICIN RESISTANCE ABC TRANSPORTER PERMEASE PROTEIN DRRC-RELATED"/>
    <property type="match status" value="1"/>
</dbReference>
<dbReference type="Pfam" id="PF01061">
    <property type="entry name" value="ABC2_membrane"/>
    <property type="match status" value="1"/>
</dbReference>
<keyword evidence="8" id="KW-1185">Reference proteome</keyword>
<feature type="transmembrane region" description="Helical" evidence="5">
    <location>
        <begin position="124"/>
        <end position="153"/>
    </location>
</feature>
<evidence type="ECO:0000313" key="8">
    <source>
        <dbReference type="Proteomes" id="UP000013964"/>
    </source>
</evidence>
<dbReference type="Proteomes" id="UP000013964">
    <property type="component" value="Chromosome"/>
</dbReference>
<dbReference type="PANTHER" id="PTHR43027:SF1">
    <property type="entry name" value="DOXORUBICIN RESISTANCE ABC TRANSPORTER PERMEASE PROTEIN DRRC-RELATED"/>
    <property type="match status" value="1"/>
</dbReference>
<feature type="transmembrane region" description="Helical" evidence="5">
    <location>
        <begin position="37"/>
        <end position="58"/>
    </location>
</feature>
<dbReference type="PATRIC" id="fig|1276227.3.peg.789"/>
<dbReference type="EMBL" id="CP005077">
    <property type="protein sequence ID" value="AGM25357.1"/>
    <property type="molecule type" value="Genomic_DNA"/>
</dbReference>
<feature type="domain" description="ABC-2 type transporter transmembrane" evidence="6">
    <location>
        <begin position="48"/>
        <end position="245"/>
    </location>
</feature>
<evidence type="ECO:0000256" key="3">
    <source>
        <dbReference type="ARBA" id="ARBA00022989"/>
    </source>
</evidence>
<dbReference type="InterPro" id="IPR013525">
    <property type="entry name" value="ABC2_TM"/>
</dbReference>
<accession>R4U1Z3</accession>
<dbReference type="eggNOG" id="COG0842">
    <property type="taxonomic scope" value="Bacteria"/>
</dbReference>
<evidence type="ECO:0000256" key="4">
    <source>
        <dbReference type="ARBA" id="ARBA00023136"/>
    </source>
</evidence>
<proteinExistence type="predicted"/>
<dbReference type="HOGENOM" id="CLU_983201_0_0_14"/>
<sequence>MTTIKQNVNMMTENKKKVKTPNFNVKILPLFKLTFKMVFLGGPGILYVTIMPFCLLLLEGLVYINLPNVSQAETFGKLQQIIGAMALMPAISVGVFVVPFTLIEIKDSVLFKRIGATSVKPYMFIFTVISASVVMTTIGLFWTFLCGGLFYGWSYGWEVAFPQSFGISLLFMLIVLILSSAIGLLLASFFTSRAVLGAFSGLLFTPSLFFTGALIPIDYILAAPELKYLVYISPYWYCAKPFLDIFTTGNIVMTTQNIINLAVSCSLIVVCIGLTTYRWRWSE</sequence>
<feature type="transmembrane region" description="Helical" evidence="5">
    <location>
        <begin position="165"/>
        <end position="187"/>
    </location>
</feature>
<feature type="transmembrane region" description="Helical" evidence="5">
    <location>
        <begin position="258"/>
        <end position="277"/>
    </location>
</feature>
<evidence type="ECO:0000256" key="2">
    <source>
        <dbReference type="ARBA" id="ARBA00022692"/>
    </source>
</evidence>
<evidence type="ECO:0000256" key="5">
    <source>
        <dbReference type="SAM" id="Phobius"/>
    </source>
</evidence>
<feature type="transmembrane region" description="Helical" evidence="5">
    <location>
        <begin position="194"/>
        <end position="217"/>
    </location>
</feature>
<protein>
    <submittedName>
        <fullName evidence="7">Putative ABC-2 type transporter protein</fullName>
    </submittedName>
</protein>
<dbReference type="GO" id="GO:0016020">
    <property type="term" value="C:membrane"/>
    <property type="evidence" value="ECO:0007669"/>
    <property type="project" value="UniProtKB-SubCell"/>
</dbReference>
<evidence type="ECO:0000313" key="7">
    <source>
        <dbReference type="EMBL" id="AGM25357.1"/>
    </source>
</evidence>
<dbReference type="AlphaFoldDB" id="R4U1Z3"/>
<evidence type="ECO:0000256" key="1">
    <source>
        <dbReference type="ARBA" id="ARBA00004141"/>
    </source>
</evidence>
<comment type="subcellular location">
    <subcellularLocation>
        <location evidence="1">Membrane</location>
        <topology evidence="1">Multi-pass membrane protein</topology>
    </subcellularLocation>
</comment>
<dbReference type="KEGG" id="scr:SCHRY_v1c07810"/>
<dbReference type="STRING" id="1276227.SCHRY_v1c07810"/>
<keyword evidence="3 5" id="KW-1133">Transmembrane helix</keyword>